<evidence type="ECO:0000256" key="2">
    <source>
        <dbReference type="ARBA" id="ARBA00022692"/>
    </source>
</evidence>
<feature type="transmembrane region" description="Helical" evidence="5">
    <location>
        <begin position="282"/>
        <end position="310"/>
    </location>
</feature>
<dbReference type="Proteomes" id="UP001181693">
    <property type="component" value="Unassembled WGS sequence"/>
</dbReference>
<keyword evidence="8" id="KW-1185">Reference proteome</keyword>
<dbReference type="EMBL" id="DYDO01000005">
    <property type="protein sequence ID" value="DBA24060.1"/>
    <property type="molecule type" value="Genomic_DNA"/>
</dbReference>
<feature type="transmembrane region" description="Helical" evidence="5">
    <location>
        <begin position="129"/>
        <end position="146"/>
    </location>
</feature>
<feature type="transmembrane region" description="Helical" evidence="5">
    <location>
        <begin position="376"/>
        <end position="397"/>
    </location>
</feature>
<feature type="transmembrane region" description="Helical" evidence="5">
    <location>
        <begin position="45"/>
        <end position="66"/>
    </location>
</feature>
<feature type="transmembrane region" description="Helical" evidence="5">
    <location>
        <begin position="16"/>
        <end position="39"/>
    </location>
</feature>
<feature type="domain" description="Dendritic cell-specific transmembrane protein-like" evidence="6">
    <location>
        <begin position="234"/>
        <end position="420"/>
    </location>
</feature>
<keyword evidence="3 5" id="KW-1133">Transmembrane helix</keyword>
<accession>A0AAV3AM52</accession>
<evidence type="ECO:0000256" key="4">
    <source>
        <dbReference type="ARBA" id="ARBA00023136"/>
    </source>
</evidence>
<evidence type="ECO:0000256" key="5">
    <source>
        <dbReference type="SAM" id="Phobius"/>
    </source>
</evidence>
<comment type="caution">
    <text evidence="7">The sequence shown here is derived from an EMBL/GenBank/DDBJ whole genome shotgun (WGS) entry which is preliminary data.</text>
</comment>
<dbReference type="PANTHER" id="PTHR21041">
    <property type="entry name" value="DENDRITIC CELL-SPECIFIC TRANSMEMBRANE PROTEIN"/>
    <property type="match status" value="1"/>
</dbReference>
<dbReference type="GO" id="GO:0005789">
    <property type="term" value="C:endoplasmic reticulum membrane"/>
    <property type="evidence" value="ECO:0007669"/>
    <property type="project" value="TreeGrafter"/>
</dbReference>
<gene>
    <name evidence="7" type="ORF">GDO54_011763</name>
</gene>
<feature type="transmembrane region" description="Helical" evidence="5">
    <location>
        <begin position="199"/>
        <end position="224"/>
    </location>
</feature>
<protein>
    <recommendedName>
        <fullName evidence="6">Dendritic cell-specific transmembrane protein-like domain-containing protein</fullName>
    </recommendedName>
</protein>
<dbReference type="Pfam" id="PF07782">
    <property type="entry name" value="DC_STAMP"/>
    <property type="match status" value="1"/>
</dbReference>
<keyword evidence="4 5" id="KW-0472">Membrane</keyword>
<dbReference type="InterPro" id="IPR051856">
    <property type="entry name" value="CSR-E3_Ligase_Protein"/>
</dbReference>
<evidence type="ECO:0000256" key="1">
    <source>
        <dbReference type="ARBA" id="ARBA00004141"/>
    </source>
</evidence>
<dbReference type="PANTHER" id="PTHR21041:SF2">
    <property type="entry name" value="DENDRITIC CELL-SPECIFIC TRANSMEMBRANE PROTEIN"/>
    <property type="match status" value="1"/>
</dbReference>
<organism evidence="7 8">
    <name type="scientific">Pyxicephalus adspersus</name>
    <name type="common">African bullfrog</name>
    <dbReference type="NCBI Taxonomy" id="30357"/>
    <lineage>
        <taxon>Eukaryota</taxon>
        <taxon>Metazoa</taxon>
        <taxon>Chordata</taxon>
        <taxon>Craniata</taxon>
        <taxon>Vertebrata</taxon>
        <taxon>Euteleostomi</taxon>
        <taxon>Amphibia</taxon>
        <taxon>Batrachia</taxon>
        <taxon>Anura</taxon>
        <taxon>Neobatrachia</taxon>
        <taxon>Ranoidea</taxon>
        <taxon>Pyxicephalidae</taxon>
        <taxon>Pyxicephalinae</taxon>
        <taxon>Pyxicephalus</taxon>
    </lineage>
</organism>
<dbReference type="InterPro" id="IPR012858">
    <property type="entry name" value="DC_STAMP-like"/>
</dbReference>
<sequence>MLIFVSGKASGWKNRVCLCLLCLLLGITISACLILVLFLSKVGLGLVNLSIIFSFGILLFVLACIFKSVRCMSVLFLLACGMKEGRNVLIAIGTSIVIFNNVKNILGNLKIVADSIICNLEAKRISLKFMPFDFYSSLIYSIYIYAKQQFFNPFADIVSLSDDFKCKIMISDHKLKALLNETKVQMQTVSLNLSSAFDIITFVGRLAFLIGGISMILVGTWIFFKQFLKQNKANNSYITKAFLEYDEKQKYELRVLPLSNKEQKKFIQIPSLRTSKKQKLNVALYFLPIITNIFIWTLISFLDYMLYWLILTMSKHLQSLAPVVVPITMTFSHTHVDLKDLFNSRRAQTRYPNTMIINLFEPQCVPTPELSLSASWIPLTILFGVLVFFGLISTFLIQIKLLVMASFYPSKELERIRYLHQKILQERSQETLADKFSQTLKNILSQANFWFPILTRKHYVNNI</sequence>
<evidence type="ECO:0000256" key="3">
    <source>
        <dbReference type="ARBA" id="ARBA00022989"/>
    </source>
</evidence>
<reference evidence="7" key="1">
    <citation type="thesis" date="2020" institute="ProQuest LLC" country="789 East Eisenhower Parkway, Ann Arbor, MI, USA">
        <title>Comparative Genomics and Chromosome Evolution.</title>
        <authorList>
            <person name="Mudd A.B."/>
        </authorList>
    </citation>
    <scope>NUCLEOTIDE SEQUENCE</scope>
    <source>
        <strain evidence="7">1538</strain>
        <tissue evidence="7">Blood</tissue>
    </source>
</reference>
<evidence type="ECO:0000313" key="7">
    <source>
        <dbReference type="EMBL" id="DBA24060.1"/>
    </source>
</evidence>
<dbReference type="GO" id="GO:0009986">
    <property type="term" value="C:cell surface"/>
    <property type="evidence" value="ECO:0007669"/>
    <property type="project" value="TreeGrafter"/>
</dbReference>
<proteinExistence type="predicted"/>
<keyword evidence="2 5" id="KW-0812">Transmembrane</keyword>
<evidence type="ECO:0000313" key="8">
    <source>
        <dbReference type="Proteomes" id="UP001181693"/>
    </source>
</evidence>
<comment type="subcellular location">
    <subcellularLocation>
        <location evidence="1">Membrane</location>
        <topology evidence="1">Multi-pass membrane protein</topology>
    </subcellularLocation>
</comment>
<evidence type="ECO:0000259" key="6">
    <source>
        <dbReference type="Pfam" id="PF07782"/>
    </source>
</evidence>
<name>A0AAV3AM52_PYXAD</name>
<dbReference type="AlphaFoldDB" id="A0AAV3AM52"/>